<dbReference type="KEGG" id="vg:79585781"/>
<evidence type="ECO:0000259" key="9">
    <source>
        <dbReference type="Pfam" id="PF14743"/>
    </source>
</evidence>
<dbReference type="Gene3D" id="2.40.50.140">
    <property type="entry name" value="Nucleic acid-binding proteins"/>
    <property type="match status" value="1"/>
</dbReference>
<evidence type="ECO:0000256" key="4">
    <source>
        <dbReference type="ARBA" id="ARBA00022598"/>
    </source>
</evidence>
<accession>A0A9E7ST45</accession>
<dbReference type="Gene3D" id="3.30.470.30">
    <property type="entry name" value="DNA ligase/mRNA capping enzyme"/>
    <property type="match status" value="1"/>
</dbReference>
<evidence type="ECO:0000256" key="1">
    <source>
        <dbReference type="ARBA" id="ARBA00001968"/>
    </source>
</evidence>
<comment type="similarity">
    <text evidence="2">Belongs to the ATP-dependent DNA ligase family.</text>
</comment>
<name>A0A9E7ST45_9CAUD</name>
<dbReference type="PANTHER" id="PTHR47810:SF1">
    <property type="entry name" value="DNA LIGASE B"/>
    <property type="match status" value="1"/>
</dbReference>
<dbReference type="GO" id="GO:0005524">
    <property type="term" value="F:ATP binding"/>
    <property type="evidence" value="ECO:0007669"/>
    <property type="project" value="InterPro"/>
</dbReference>
<evidence type="ECO:0000313" key="11">
    <source>
        <dbReference type="Proteomes" id="UP001056518"/>
    </source>
</evidence>
<comment type="cofactor">
    <cofactor evidence="1">
        <name>a divalent metal cation</name>
        <dbReference type="ChEBI" id="CHEBI:60240"/>
    </cofactor>
</comment>
<evidence type="ECO:0000313" key="10">
    <source>
        <dbReference type="EMBL" id="UTC27955.1"/>
    </source>
</evidence>
<dbReference type="Proteomes" id="UP001056518">
    <property type="component" value="Segment"/>
</dbReference>
<dbReference type="GO" id="GO:0006281">
    <property type="term" value="P:DNA repair"/>
    <property type="evidence" value="ECO:0007669"/>
    <property type="project" value="UniProtKB-KW"/>
</dbReference>
<evidence type="ECO:0000256" key="6">
    <source>
        <dbReference type="ARBA" id="ARBA00022763"/>
    </source>
</evidence>
<keyword evidence="11" id="KW-1185">Reference proteome</keyword>
<dbReference type="InterPro" id="IPR012340">
    <property type="entry name" value="NA-bd_OB-fold"/>
</dbReference>
<dbReference type="CDD" id="cd08041">
    <property type="entry name" value="OBF_kDNA_ligase_like"/>
    <property type="match status" value="1"/>
</dbReference>
<evidence type="ECO:0000259" key="8">
    <source>
        <dbReference type="Pfam" id="PF01068"/>
    </source>
</evidence>
<dbReference type="InterPro" id="IPR012310">
    <property type="entry name" value="DNA_ligase_ATP-dep_cent"/>
</dbReference>
<sequence>MDNQVYDTTVAQPLFRPMLAATVKDVNDLRFPLWASPKLDGLRGTGHAAAVFSRSMKLLPNRFLQEYYACGDFNGLDAEIMVGDPRDKEAFRAAMSGLTTRAGQPDFSIHVFDDFIHPGAGFSVRNDMAKARVALHQEQNSDSRLVYVPQFVITDLEDLGACERDCLEMGYEGVMLRHPGAPYKFGRGTMSMQDLLKLKQFEDGEAVIIGFEELMRNDNEAVTNELGLTSRSTAQSGKYGGGTLGALRVRAINGPFTGVEFSIGSGFTADQRLHIWLHRELFLGKIVTYKWFKIGSINAPRFPVYKGIRHPVDMG</sequence>
<dbReference type="Pfam" id="PF14743">
    <property type="entry name" value="DNA_ligase_OB_2"/>
    <property type="match status" value="1"/>
</dbReference>
<dbReference type="Pfam" id="PF01068">
    <property type="entry name" value="DNA_ligase_A_M"/>
    <property type="match status" value="1"/>
</dbReference>
<evidence type="ECO:0000256" key="5">
    <source>
        <dbReference type="ARBA" id="ARBA00022705"/>
    </source>
</evidence>
<reference evidence="10" key="1">
    <citation type="submission" date="2022-03" db="EMBL/GenBank/DDBJ databases">
        <authorList>
            <person name="Xu M."/>
        </authorList>
    </citation>
    <scope>NUCLEOTIDE SEQUENCE</scope>
</reference>
<dbReference type="SUPFAM" id="SSF50249">
    <property type="entry name" value="Nucleic acid-binding proteins"/>
    <property type="match status" value="1"/>
</dbReference>
<dbReference type="InterPro" id="IPR050326">
    <property type="entry name" value="NAD_dep_DNA_ligaseB"/>
</dbReference>
<dbReference type="GeneID" id="79585781"/>
<feature type="domain" description="ATP-dependent DNA ligase family profile" evidence="8">
    <location>
        <begin position="17"/>
        <end position="199"/>
    </location>
</feature>
<dbReference type="SUPFAM" id="SSF56091">
    <property type="entry name" value="DNA ligase/mRNA capping enzyme, catalytic domain"/>
    <property type="match status" value="1"/>
</dbReference>
<dbReference type="RefSeq" id="YP_010738410.1">
    <property type="nucleotide sequence ID" value="NC_073027.1"/>
</dbReference>
<dbReference type="Gene3D" id="3.30.1490.70">
    <property type="match status" value="1"/>
</dbReference>
<evidence type="ECO:0000256" key="3">
    <source>
        <dbReference type="ARBA" id="ARBA00013308"/>
    </source>
</evidence>
<keyword evidence="6" id="KW-0227">DNA damage</keyword>
<keyword evidence="4 10" id="KW-0436">Ligase</keyword>
<dbReference type="EMBL" id="ON005621">
    <property type="protein sequence ID" value="UTC27955.1"/>
    <property type="molecule type" value="Genomic_DNA"/>
</dbReference>
<dbReference type="GO" id="GO:0003910">
    <property type="term" value="F:DNA ligase (ATP) activity"/>
    <property type="evidence" value="ECO:0007669"/>
    <property type="project" value="InterPro"/>
</dbReference>
<dbReference type="GO" id="GO:0006260">
    <property type="term" value="P:DNA replication"/>
    <property type="evidence" value="ECO:0007669"/>
    <property type="project" value="UniProtKB-KW"/>
</dbReference>
<dbReference type="InterPro" id="IPR029319">
    <property type="entry name" value="DNA_ligase_OB"/>
</dbReference>
<proteinExistence type="inferred from homology"/>
<evidence type="ECO:0000256" key="7">
    <source>
        <dbReference type="ARBA" id="ARBA00023204"/>
    </source>
</evidence>
<keyword evidence="5" id="KW-0235">DNA replication</keyword>
<evidence type="ECO:0000256" key="2">
    <source>
        <dbReference type="ARBA" id="ARBA00007572"/>
    </source>
</evidence>
<organism evidence="10 11">
    <name type="scientific">Stenotrophomonas phage A1432</name>
    <dbReference type="NCBI Taxonomy" id="2930315"/>
    <lineage>
        <taxon>Viruses</taxon>
        <taxon>Duplodnaviria</taxon>
        <taxon>Heunggongvirae</taxon>
        <taxon>Uroviricota</taxon>
        <taxon>Caudoviricetes</taxon>
        <taxon>Mesyanzhinovviridae</taxon>
        <taxon>Bradleyvirinae</taxon>
        <taxon>Ghuizhouvirus</taxon>
        <taxon>Ghuizhouvirus A1432</taxon>
    </lineage>
</organism>
<dbReference type="PANTHER" id="PTHR47810">
    <property type="entry name" value="DNA LIGASE"/>
    <property type="match status" value="1"/>
</dbReference>
<dbReference type="GO" id="GO:0006310">
    <property type="term" value="P:DNA recombination"/>
    <property type="evidence" value="ECO:0007669"/>
    <property type="project" value="InterPro"/>
</dbReference>
<keyword evidence="7" id="KW-0234">DNA repair</keyword>
<feature type="domain" description="DNA ligase OB-like" evidence="9">
    <location>
        <begin position="242"/>
        <end position="309"/>
    </location>
</feature>
<protein>
    <recommendedName>
        <fullName evidence="3">DNA ligase</fullName>
    </recommendedName>
</protein>